<evidence type="ECO:0000313" key="4">
    <source>
        <dbReference type="Proteomes" id="UP000238650"/>
    </source>
</evidence>
<sequence>MSSLELYTSHDGTVSLEVRADHDTVWLTRQQLATLFGRDVKTIGKHIANARREELEGVAVVAKFATTATDGKTYRVEHYNLDLALSVGYRVKSPEGVYFRRWATDVLRRYLLEGVAVNESRLRELGQIVQILSRSSDELVAGVADVLAEYLPSLTLLRDYDEGSIDTAPCVVPGWTLTLDEARSVIAHVADEFPDDGLLGRERGDALGGVVGAIYQGFDGQDLYPTVEEKAANLLYLVVKDHPLSDGNKRSAAALFITFLARNGMLASNSGAPCIANNTLAAITLMVAMSDPKEKDLMIALLIRMITGRAA</sequence>
<dbReference type="InterPro" id="IPR053737">
    <property type="entry name" value="Type_II_TA_Toxin"/>
</dbReference>
<dbReference type="PANTHER" id="PTHR35810:SF1">
    <property type="entry name" value="CYTOPLASMIC PROTEIN"/>
    <property type="match status" value="1"/>
</dbReference>
<dbReference type="PROSITE" id="PS51459">
    <property type="entry name" value="FIDO"/>
    <property type="match status" value="1"/>
</dbReference>
<reference evidence="2 4" key="1">
    <citation type="journal article" date="2017" name="New Microbes New Infect">
        <title>Genome sequence of 'Leucobacter massiliensis' sp. nov. isolated from human pharynx after travel to the 2014 Hajj.</title>
        <authorList>
            <person name="Leangapichart T."/>
            <person name="Gautret P."/>
            <person name="Nguyen T.T."/>
            <person name="Armstrong N."/>
            <person name="Rolain J.M."/>
        </authorList>
    </citation>
    <scope>NUCLEOTIDE SEQUENCE [LARGE SCALE GENOMIC DNA]</scope>
    <source>
        <strain evidence="2 4">122RC15</strain>
    </source>
</reference>
<dbReference type="Pfam" id="PF13310">
    <property type="entry name" value="Virulence_RhuM"/>
    <property type="match status" value="1"/>
</dbReference>
<dbReference type="EMBL" id="MWZD01000024">
    <property type="protein sequence ID" value="PRI10041.1"/>
    <property type="molecule type" value="Genomic_DNA"/>
</dbReference>
<dbReference type="OrthoDB" id="9802752at2"/>
<protein>
    <submittedName>
        <fullName evidence="2">Death-on-curing family protein</fullName>
    </submittedName>
</protein>
<name>A0A2S9QKC2_9MICO</name>
<accession>A0A2S9QKC2</accession>
<dbReference type="EMBL" id="MWZD01000024">
    <property type="protein sequence ID" value="PRI10046.1"/>
    <property type="molecule type" value="Genomic_DNA"/>
</dbReference>
<proteinExistence type="predicted"/>
<dbReference type="PANTHER" id="PTHR35810">
    <property type="entry name" value="CYTOPLASMIC PROTEIN-RELATED"/>
    <property type="match status" value="1"/>
</dbReference>
<dbReference type="Proteomes" id="UP000238650">
    <property type="component" value="Unassembled WGS sequence"/>
</dbReference>
<keyword evidence="4" id="KW-1185">Reference proteome</keyword>
<dbReference type="InterPro" id="IPR003812">
    <property type="entry name" value="Fido"/>
</dbReference>
<feature type="domain" description="Fido" evidence="1">
    <location>
        <begin position="177"/>
        <end position="304"/>
    </location>
</feature>
<dbReference type="InterPro" id="IPR011204">
    <property type="entry name" value="Virulence_RhuM-like"/>
</dbReference>
<dbReference type="RefSeq" id="WP_105806457.1">
    <property type="nucleotide sequence ID" value="NZ_MWZD01000024.1"/>
</dbReference>
<organism evidence="2 4">
    <name type="scientific">Leucobacter massiliensis</name>
    <dbReference type="NCBI Taxonomy" id="1686285"/>
    <lineage>
        <taxon>Bacteria</taxon>
        <taxon>Bacillati</taxon>
        <taxon>Actinomycetota</taxon>
        <taxon>Actinomycetes</taxon>
        <taxon>Micrococcales</taxon>
        <taxon>Microbacteriaceae</taxon>
        <taxon>Leucobacter</taxon>
    </lineage>
</organism>
<evidence type="ECO:0000313" key="2">
    <source>
        <dbReference type="EMBL" id="PRI10041.1"/>
    </source>
</evidence>
<dbReference type="Gene3D" id="1.20.120.1870">
    <property type="entry name" value="Fic/DOC protein, Fido domain"/>
    <property type="match status" value="1"/>
</dbReference>
<evidence type="ECO:0000259" key="1">
    <source>
        <dbReference type="PROSITE" id="PS51459"/>
    </source>
</evidence>
<dbReference type="Pfam" id="PF02661">
    <property type="entry name" value="Fic"/>
    <property type="match status" value="1"/>
</dbReference>
<dbReference type="SUPFAM" id="SSF140931">
    <property type="entry name" value="Fic-like"/>
    <property type="match status" value="1"/>
</dbReference>
<evidence type="ECO:0000313" key="3">
    <source>
        <dbReference type="EMBL" id="PRI10046.1"/>
    </source>
</evidence>
<dbReference type="InterPro" id="IPR036597">
    <property type="entry name" value="Fido-like_dom_sf"/>
</dbReference>
<comment type="caution">
    <text evidence="2">The sequence shown here is derived from an EMBL/GenBank/DDBJ whole genome shotgun (WGS) entry which is preliminary data.</text>
</comment>
<gene>
    <name evidence="2" type="ORF">B4915_14060</name>
    <name evidence="3" type="ORF">B4915_14095</name>
</gene>
<dbReference type="AlphaFoldDB" id="A0A2S9QKC2"/>